<dbReference type="PIRSF" id="PIRSF017082">
    <property type="entry name" value="YflP"/>
    <property type="match status" value="1"/>
</dbReference>
<dbReference type="Gene3D" id="3.40.190.150">
    <property type="entry name" value="Bordetella uptake gene, domain 1"/>
    <property type="match status" value="1"/>
</dbReference>
<proteinExistence type="inferred from homology"/>
<dbReference type="PANTHER" id="PTHR42928">
    <property type="entry name" value="TRICARBOXYLATE-BINDING PROTEIN"/>
    <property type="match status" value="1"/>
</dbReference>
<reference evidence="2 3" key="1">
    <citation type="submission" date="2019-03" db="EMBL/GenBank/DDBJ databases">
        <title>Roseomonas sp. a novel Roseomonas species isolated from Sea whip Gorgonian.</title>
        <authorList>
            <person name="Li F."/>
            <person name="Pan X."/>
            <person name="Huang S."/>
            <person name="Li Z."/>
            <person name="Meng B."/>
        </authorList>
    </citation>
    <scope>NUCLEOTIDE SEQUENCE [LARGE SCALE GENOMIC DNA]</scope>
    <source>
        <strain evidence="2 3">M0104</strain>
    </source>
</reference>
<keyword evidence="3" id="KW-1185">Reference proteome</keyword>
<protein>
    <submittedName>
        <fullName evidence="2">Tripartite tricarboxylate transporter substrate binding protein</fullName>
    </submittedName>
</protein>
<evidence type="ECO:0000313" key="3">
    <source>
        <dbReference type="Proteomes" id="UP000460715"/>
    </source>
</evidence>
<sequence>MLAAPALAADPVAAWPDRPVRIVVPFGAGGAVDTLIRAFSQRFSEFANGQPLVVENRSGAGGMVAGAYVATQPADGYTLMGADIGANVIGKELNAKASYDPMTSFTPLMHLVNLDAVMVENPTVEQKTVEEIVAAARKDPDGFVYSSAGIGNGSHLFMALLARETGIRMVHVPYRSGAETVTAVMRGDAQFCFPSLSSTLPMIKGGQVRPVALGAGPSKLLPGVPLMRDTLPGFEVAVWYGLAAPAGMDGALADKINATFGRIAALPEIRRTVEEVQGGRIVGGSRQDFAAFLQKEFDRWTPVIREGGIRLE</sequence>
<dbReference type="Pfam" id="PF03401">
    <property type="entry name" value="TctC"/>
    <property type="match status" value="1"/>
</dbReference>
<dbReference type="OrthoDB" id="7246695at2"/>
<dbReference type="PANTHER" id="PTHR42928:SF5">
    <property type="entry name" value="BLR1237 PROTEIN"/>
    <property type="match status" value="1"/>
</dbReference>
<accession>A0A845BC71</accession>
<dbReference type="Gene3D" id="3.40.190.10">
    <property type="entry name" value="Periplasmic binding protein-like II"/>
    <property type="match status" value="1"/>
</dbReference>
<comment type="similarity">
    <text evidence="1">Belongs to the UPF0065 (bug) family.</text>
</comment>
<comment type="caution">
    <text evidence="2">The sequence shown here is derived from an EMBL/GenBank/DDBJ whole genome shotgun (WGS) entry which is preliminary data.</text>
</comment>
<dbReference type="Proteomes" id="UP000460715">
    <property type="component" value="Unassembled WGS sequence"/>
</dbReference>
<evidence type="ECO:0000256" key="1">
    <source>
        <dbReference type="ARBA" id="ARBA00006987"/>
    </source>
</evidence>
<evidence type="ECO:0000313" key="2">
    <source>
        <dbReference type="EMBL" id="MXP64278.1"/>
    </source>
</evidence>
<dbReference type="AlphaFoldDB" id="A0A845BC71"/>
<name>A0A845BC71_9PROT</name>
<organism evidence="2 3">
    <name type="scientific">Teichococcus coralli</name>
    <dbReference type="NCBI Taxonomy" id="2545983"/>
    <lineage>
        <taxon>Bacteria</taxon>
        <taxon>Pseudomonadati</taxon>
        <taxon>Pseudomonadota</taxon>
        <taxon>Alphaproteobacteria</taxon>
        <taxon>Acetobacterales</taxon>
        <taxon>Roseomonadaceae</taxon>
        <taxon>Roseomonas</taxon>
    </lineage>
</organism>
<dbReference type="SUPFAM" id="SSF53850">
    <property type="entry name" value="Periplasmic binding protein-like II"/>
    <property type="match status" value="1"/>
</dbReference>
<dbReference type="InterPro" id="IPR042100">
    <property type="entry name" value="Bug_dom1"/>
</dbReference>
<dbReference type="CDD" id="cd07012">
    <property type="entry name" value="PBP2_Bug_TTT"/>
    <property type="match status" value="1"/>
</dbReference>
<dbReference type="InterPro" id="IPR005064">
    <property type="entry name" value="BUG"/>
</dbReference>
<dbReference type="EMBL" id="SNVJ01000010">
    <property type="protein sequence ID" value="MXP64278.1"/>
    <property type="molecule type" value="Genomic_DNA"/>
</dbReference>
<gene>
    <name evidence="2" type="ORF">E0493_13080</name>
</gene>